<evidence type="ECO:0000313" key="2">
    <source>
        <dbReference type="EMBL" id="MBB4683974.1"/>
    </source>
</evidence>
<evidence type="ECO:0000313" key="3">
    <source>
        <dbReference type="Proteomes" id="UP000581769"/>
    </source>
</evidence>
<sequence>MIVSKVVLGGPREEWQMGNDRSVVEVALEALLRCLPPVEQAKLRLPRLPGPREAWMREGEAVLLEVAAGTGRSPRAARNLVRAVYVGLATTAPELAARLRAGVSPDVLSLVDGTRMQSAWTRELPLRRRAPRNTTSPRPPGRTRRRKGRAVHHRYRKSLHRRLSAEGSP</sequence>
<dbReference type="Proteomes" id="UP000581769">
    <property type="component" value="Unassembled WGS sequence"/>
</dbReference>
<evidence type="ECO:0000256" key="1">
    <source>
        <dbReference type="SAM" id="MobiDB-lite"/>
    </source>
</evidence>
<organism evidence="2 3">
    <name type="scientific">Amycolatopsis jiangsuensis</name>
    <dbReference type="NCBI Taxonomy" id="1181879"/>
    <lineage>
        <taxon>Bacteria</taxon>
        <taxon>Bacillati</taxon>
        <taxon>Actinomycetota</taxon>
        <taxon>Actinomycetes</taxon>
        <taxon>Pseudonocardiales</taxon>
        <taxon>Pseudonocardiaceae</taxon>
        <taxon>Amycolatopsis</taxon>
    </lineage>
</organism>
<keyword evidence="3" id="KW-1185">Reference proteome</keyword>
<dbReference type="EMBL" id="JACHMG010000001">
    <property type="protein sequence ID" value="MBB4683974.1"/>
    <property type="molecule type" value="Genomic_DNA"/>
</dbReference>
<gene>
    <name evidence="2" type="ORF">BJY18_001459</name>
</gene>
<proteinExistence type="predicted"/>
<name>A0A840ISK0_9PSEU</name>
<accession>A0A840ISK0</accession>
<dbReference type="RefSeq" id="WP_184778763.1">
    <property type="nucleotide sequence ID" value="NZ_JACHMG010000001.1"/>
</dbReference>
<reference evidence="2 3" key="1">
    <citation type="submission" date="2020-08" db="EMBL/GenBank/DDBJ databases">
        <title>Sequencing the genomes of 1000 actinobacteria strains.</title>
        <authorList>
            <person name="Klenk H.-P."/>
        </authorList>
    </citation>
    <scope>NUCLEOTIDE SEQUENCE [LARGE SCALE GENOMIC DNA]</scope>
    <source>
        <strain evidence="2 3">DSM 45859</strain>
    </source>
</reference>
<feature type="compositionally biased region" description="Basic residues" evidence="1">
    <location>
        <begin position="141"/>
        <end position="162"/>
    </location>
</feature>
<feature type="region of interest" description="Disordered" evidence="1">
    <location>
        <begin position="124"/>
        <end position="169"/>
    </location>
</feature>
<comment type="caution">
    <text evidence="2">The sequence shown here is derived from an EMBL/GenBank/DDBJ whole genome shotgun (WGS) entry which is preliminary data.</text>
</comment>
<dbReference type="AlphaFoldDB" id="A0A840ISK0"/>
<protein>
    <submittedName>
        <fullName evidence="2">Uncharacterized protein</fullName>
    </submittedName>
</protein>